<evidence type="ECO:0000313" key="2">
    <source>
        <dbReference type="Proteomes" id="UP000694044"/>
    </source>
</evidence>
<keyword evidence="2" id="KW-1185">Reference proteome</keyword>
<evidence type="ECO:0000313" key="1">
    <source>
        <dbReference type="EMBL" id="KAG7379236.1"/>
    </source>
</evidence>
<proteinExistence type="predicted"/>
<organism evidence="1 2">
    <name type="scientific">Phytophthora pseudosyringae</name>
    <dbReference type="NCBI Taxonomy" id="221518"/>
    <lineage>
        <taxon>Eukaryota</taxon>
        <taxon>Sar</taxon>
        <taxon>Stramenopiles</taxon>
        <taxon>Oomycota</taxon>
        <taxon>Peronosporomycetes</taxon>
        <taxon>Peronosporales</taxon>
        <taxon>Peronosporaceae</taxon>
        <taxon>Phytophthora</taxon>
    </lineage>
</organism>
<dbReference type="Proteomes" id="UP000694044">
    <property type="component" value="Unassembled WGS sequence"/>
</dbReference>
<protein>
    <submittedName>
        <fullName evidence="1">Uncharacterized protein</fullName>
    </submittedName>
</protein>
<reference evidence="1" key="1">
    <citation type="submission" date="2021-02" db="EMBL/GenBank/DDBJ databases">
        <authorList>
            <person name="Palmer J.M."/>
        </authorList>
    </citation>
    <scope>NUCLEOTIDE SEQUENCE</scope>
    <source>
        <strain evidence="1">SCRP734</strain>
    </source>
</reference>
<sequence>MKTIAGAPNQPVRRDFPPPQAGVDAVDLTAIPAELLVATQDDTVIHRFGWNRLVAQRSNSDAIRLDKGDIIMFHGDFLHAPAGYDINNICAHCYLDTPFYLRGHEGSDRQLVPVTDDMSAVDDMFCYVHNCHFVATGTDPLRKHIHRFHSFFFARPRA</sequence>
<dbReference type="EMBL" id="JAGDFM010000362">
    <property type="protein sequence ID" value="KAG7379236.1"/>
    <property type="molecule type" value="Genomic_DNA"/>
</dbReference>
<name>A0A8T1VE71_9STRA</name>
<accession>A0A8T1VE71</accession>
<gene>
    <name evidence="1" type="ORF">PHYPSEUDO_008862</name>
</gene>
<comment type="caution">
    <text evidence="1">The sequence shown here is derived from an EMBL/GenBank/DDBJ whole genome shotgun (WGS) entry which is preliminary data.</text>
</comment>
<dbReference type="AlphaFoldDB" id="A0A8T1VE71"/>
<dbReference type="OrthoDB" id="127841at2759"/>